<dbReference type="InterPro" id="IPR051604">
    <property type="entry name" value="Ergot_Alk_Oxidoreductase"/>
</dbReference>
<dbReference type="PANTHER" id="PTHR43162">
    <property type="match status" value="1"/>
</dbReference>
<sequence length="302" mass="32102">MTTLVTGATGNIGSRVVAGLVGAGQRVRAMSRDPGKAAAKLPAGVEWAGGDFDRPETWADALRGVHRVYLFPGVHLDPPREEGFIGRAVEAGVRRFVVHSAVAAGFPSQDDPRDPGLTPLQRHLADEREGHRDLELAVEASGAEWTHIRPGLLAAGALDWAGEIRATGSVRAPYPRAAQALTHEADVAEVAVAALLTDDHLGAAHTITGPHPVTQLDQIRAIGAATGRAVGFVELTPEQARREWYDPGQGVDHGVIDWLLELLAACADDPALVPPTGTFERITGRPPRTFAQWASDHAADFR</sequence>
<gene>
    <name evidence="2" type="ORF">ACIBG2_45600</name>
</gene>
<dbReference type="RefSeq" id="WP_397090601.1">
    <property type="nucleotide sequence ID" value="NZ_JBITGY010000016.1"/>
</dbReference>
<dbReference type="EMBL" id="JBITGY010000016">
    <property type="protein sequence ID" value="MFI6504729.1"/>
    <property type="molecule type" value="Genomic_DNA"/>
</dbReference>
<evidence type="ECO:0000313" key="3">
    <source>
        <dbReference type="Proteomes" id="UP001612741"/>
    </source>
</evidence>
<evidence type="ECO:0000259" key="1">
    <source>
        <dbReference type="Pfam" id="PF13460"/>
    </source>
</evidence>
<dbReference type="Gene3D" id="3.90.25.10">
    <property type="entry name" value="UDP-galactose 4-epimerase, domain 1"/>
    <property type="match status" value="1"/>
</dbReference>
<dbReference type="InterPro" id="IPR016040">
    <property type="entry name" value="NAD(P)-bd_dom"/>
</dbReference>
<evidence type="ECO:0000313" key="2">
    <source>
        <dbReference type="EMBL" id="MFI6504729.1"/>
    </source>
</evidence>
<comment type="caution">
    <text evidence="2">The sequence shown here is derived from an EMBL/GenBank/DDBJ whole genome shotgun (WGS) entry which is preliminary data.</text>
</comment>
<protein>
    <submittedName>
        <fullName evidence="2">NAD(P)H-binding protein</fullName>
    </submittedName>
</protein>
<reference evidence="2 3" key="1">
    <citation type="submission" date="2024-10" db="EMBL/GenBank/DDBJ databases">
        <title>The Natural Products Discovery Center: Release of the First 8490 Sequenced Strains for Exploring Actinobacteria Biosynthetic Diversity.</title>
        <authorList>
            <person name="Kalkreuter E."/>
            <person name="Kautsar S.A."/>
            <person name="Yang D."/>
            <person name="Bader C.D."/>
            <person name="Teijaro C.N."/>
            <person name="Fluegel L."/>
            <person name="Davis C.M."/>
            <person name="Simpson J.R."/>
            <person name="Lauterbach L."/>
            <person name="Steele A.D."/>
            <person name="Gui C."/>
            <person name="Meng S."/>
            <person name="Li G."/>
            <person name="Viehrig K."/>
            <person name="Ye F."/>
            <person name="Su P."/>
            <person name="Kiefer A.F."/>
            <person name="Nichols A."/>
            <person name="Cepeda A.J."/>
            <person name="Yan W."/>
            <person name="Fan B."/>
            <person name="Jiang Y."/>
            <person name="Adhikari A."/>
            <person name="Zheng C.-J."/>
            <person name="Schuster L."/>
            <person name="Cowan T.M."/>
            <person name="Smanski M.J."/>
            <person name="Chevrette M.G."/>
            <person name="De Carvalho L.P.S."/>
            <person name="Shen B."/>
        </authorList>
    </citation>
    <scope>NUCLEOTIDE SEQUENCE [LARGE SCALE GENOMIC DNA]</scope>
    <source>
        <strain evidence="2 3">NPDC050545</strain>
    </source>
</reference>
<proteinExistence type="predicted"/>
<dbReference type="Gene3D" id="3.40.50.720">
    <property type="entry name" value="NAD(P)-binding Rossmann-like Domain"/>
    <property type="match status" value="1"/>
</dbReference>
<dbReference type="SUPFAM" id="SSF51735">
    <property type="entry name" value="NAD(P)-binding Rossmann-fold domains"/>
    <property type="match status" value="1"/>
</dbReference>
<accession>A0ABW7Z983</accession>
<name>A0ABW7Z983_9ACTN</name>
<dbReference type="InterPro" id="IPR036291">
    <property type="entry name" value="NAD(P)-bd_dom_sf"/>
</dbReference>
<dbReference type="Proteomes" id="UP001612741">
    <property type="component" value="Unassembled WGS sequence"/>
</dbReference>
<dbReference type="PANTHER" id="PTHR43162:SF1">
    <property type="entry name" value="PRESTALK A DIFFERENTIATION PROTEIN A"/>
    <property type="match status" value="1"/>
</dbReference>
<organism evidence="2 3">
    <name type="scientific">Nonomuraea typhae</name>
    <dbReference type="NCBI Taxonomy" id="2603600"/>
    <lineage>
        <taxon>Bacteria</taxon>
        <taxon>Bacillati</taxon>
        <taxon>Actinomycetota</taxon>
        <taxon>Actinomycetes</taxon>
        <taxon>Streptosporangiales</taxon>
        <taxon>Streptosporangiaceae</taxon>
        <taxon>Nonomuraea</taxon>
    </lineage>
</organism>
<keyword evidence="3" id="KW-1185">Reference proteome</keyword>
<dbReference type="Pfam" id="PF13460">
    <property type="entry name" value="NAD_binding_10"/>
    <property type="match status" value="1"/>
</dbReference>
<feature type="domain" description="NAD(P)-binding" evidence="1">
    <location>
        <begin position="7"/>
        <end position="196"/>
    </location>
</feature>